<keyword evidence="3 8" id="KW-0812">Transmembrane</keyword>
<dbReference type="STRING" id="626523.GCWU000342_02252"/>
<evidence type="ECO:0000256" key="1">
    <source>
        <dbReference type="ARBA" id="ARBA00004370"/>
    </source>
</evidence>
<evidence type="ECO:0000256" key="5">
    <source>
        <dbReference type="ARBA" id="ARBA00022989"/>
    </source>
</evidence>
<dbReference type="InterPro" id="IPR038379">
    <property type="entry name" value="SecE_sf"/>
</dbReference>
<dbReference type="GO" id="GO:0008320">
    <property type="term" value="F:protein transmembrane transporter activity"/>
    <property type="evidence" value="ECO:0007669"/>
    <property type="project" value="InterPro"/>
</dbReference>
<dbReference type="HOGENOM" id="CLU_113663_5_2_9"/>
<keyword evidence="10" id="KW-1185">Reference proteome</keyword>
<organism evidence="9 10">
    <name type="scientific">Shuttleworthella satelles DSM 14600</name>
    <dbReference type="NCBI Taxonomy" id="626523"/>
    <lineage>
        <taxon>Bacteria</taxon>
        <taxon>Bacillati</taxon>
        <taxon>Bacillota</taxon>
        <taxon>Clostridia</taxon>
        <taxon>Lachnospirales</taxon>
        <taxon>Lachnospiraceae</taxon>
        <taxon>Shuttleworthella</taxon>
    </lineage>
</organism>
<evidence type="ECO:0000256" key="2">
    <source>
        <dbReference type="ARBA" id="ARBA00022448"/>
    </source>
</evidence>
<evidence type="ECO:0000256" key="4">
    <source>
        <dbReference type="ARBA" id="ARBA00022927"/>
    </source>
</evidence>
<evidence type="ECO:0000256" key="3">
    <source>
        <dbReference type="ARBA" id="ARBA00022692"/>
    </source>
</evidence>
<comment type="caution">
    <text evidence="9">The sequence shown here is derived from an EMBL/GenBank/DDBJ whole genome shotgun (WGS) entry which is preliminary data.</text>
</comment>
<reference evidence="9" key="1">
    <citation type="submission" date="2009-04" db="EMBL/GenBank/DDBJ databases">
        <authorList>
            <person name="Weinstock G."/>
            <person name="Sodergren E."/>
            <person name="Clifton S."/>
            <person name="Fulton L."/>
            <person name="Fulton B."/>
            <person name="Courtney L."/>
            <person name="Fronick C."/>
            <person name="Harrison M."/>
            <person name="Strong C."/>
            <person name="Farmer C."/>
            <person name="Delahaunty K."/>
            <person name="Markovic C."/>
            <person name="Hall O."/>
            <person name="Minx P."/>
            <person name="Tomlinson C."/>
            <person name="Mitreva M."/>
            <person name="Nelson J."/>
            <person name="Hou S."/>
            <person name="Wollam A."/>
            <person name="Pepin K.H."/>
            <person name="Johnson M."/>
            <person name="Bhonagiri V."/>
            <person name="Nash W.E."/>
            <person name="Warren W."/>
            <person name="Chinwalla A."/>
            <person name="Mardis E.R."/>
            <person name="Wilson R.K."/>
        </authorList>
    </citation>
    <scope>NUCLEOTIDE SEQUENCE [LARGE SCALE GENOMIC DNA]</scope>
    <source>
        <strain evidence="9">DSM 14600</strain>
    </source>
</reference>
<dbReference type="RefSeq" id="WP_006907228.1">
    <property type="nucleotide sequence ID" value="NZ_GG665867.1"/>
</dbReference>
<evidence type="ECO:0000256" key="6">
    <source>
        <dbReference type="ARBA" id="ARBA00023010"/>
    </source>
</evidence>
<name>C4GDS8_9FIRM</name>
<dbReference type="GO" id="GO:0009306">
    <property type="term" value="P:protein secretion"/>
    <property type="evidence" value="ECO:0007669"/>
    <property type="project" value="InterPro"/>
</dbReference>
<dbReference type="InterPro" id="IPR005807">
    <property type="entry name" value="SecE_bac"/>
</dbReference>
<protein>
    <submittedName>
        <fullName evidence="9">Preprotein translocase, SecE subunit</fullName>
    </submittedName>
</protein>
<dbReference type="InterPro" id="IPR001901">
    <property type="entry name" value="Translocase_SecE/Sec61-g"/>
</dbReference>
<evidence type="ECO:0000256" key="8">
    <source>
        <dbReference type="SAM" id="Phobius"/>
    </source>
</evidence>
<keyword evidence="4" id="KW-0653">Protein transport</keyword>
<dbReference type="GO" id="GO:0016020">
    <property type="term" value="C:membrane"/>
    <property type="evidence" value="ECO:0007669"/>
    <property type="project" value="UniProtKB-SubCell"/>
</dbReference>
<evidence type="ECO:0000313" key="9">
    <source>
        <dbReference type="EMBL" id="EEP27557.1"/>
    </source>
</evidence>
<dbReference type="GO" id="GO:0006605">
    <property type="term" value="P:protein targeting"/>
    <property type="evidence" value="ECO:0007669"/>
    <property type="project" value="InterPro"/>
</dbReference>
<keyword evidence="2" id="KW-0813">Transport</keyword>
<dbReference type="NCBIfam" id="TIGR00964">
    <property type="entry name" value="secE_bact"/>
    <property type="match status" value="1"/>
</dbReference>
<feature type="transmembrane region" description="Helical" evidence="8">
    <location>
        <begin position="35"/>
        <end position="63"/>
    </location>
</feature>
<dbReference type="Gene3D" id="1.20.5.1030">
    <property type="entry name" value="Preprotein translocase secy subunit"/>
    <property type="match status" value="1"/>
</dbReference>
<dbReference type="EMBL" id="ACIP02000007">
    <property type="protein sequence ID" value="EEP27557.1"/>
    <property type="molecule type" value="Genomic_DNA"/>
</dbReference>
<dbReference type="AlphaFoldDB" id="C4GDS8"/>
<comment type="subcellular location">
    <subcellularLocation>
        <location evidence="1">Membrane</location>
    </subcellularLocation>
</comment>
<dbReference type="PROSITE" id="PS01067">
    <property type="entry name" value="SECE_SEC61G"/>
    <property type="match status" value="1"/>
</dbReference>
<evidence type="ECO:0000256" key="7">
    <source>
        <dbReference type="ARBA" id="ARBA00023136"/>
    </source>
</evidence>
<keyword evidence="7 8" id="KW-0472">Membrane</keyword>
<dbReference type="Proteomes" id="UP000003494">
    <property type="component" value="Unassembled WGS sequence"/>
</dbReference>
<keyword evidence="6" id="KW-0811">Translocation</keyword>
<gene>
    <name evidence="9" type="primary">secE</name>
    <name evidence="9" type="ORF">GCWU000342_02252</name>
</gene>
<evidence type="ECO:0000313" key="10">
    <source>
        <dbReference type="Proteomes" id="UP000003494"/>
    </source>
</evidence>
<accession>C4GDS8</accession>
<dbReference type="Pfam" id="PF00584">
    <property type="entry name" value="SecE"/>
    <property type="match status" value="1"/>
</dbReference>
<dbReference type="GO" id="GO:0006886">
    <property type="term" value="P:intracellular protein transport"/>
    <property type="evidence" value="ECO:0007669"/>
    <property type="project" value="InterPro"/>
</dbReference>
<proteinExistence type="predicted"/>
<sequence length="68" mass="7525">MANESKSKTGFWTGIKHEFSKITWPSINQVSRESVAVVVTSVITAAIIVAVDFVVHFGLNFLVNFNLK</sequence>
<keyword evidence="5 8" id="KW-1133">Transmembrane helix</keyword>